<feature type="transmembrane region" description="Helical" evidence="1">
    <location>
        <begin position="82"/>
        <end position="102"/>
    </location>
</feature>
<dbReference type="Pfam" id="PF13160">
    <property type="entry name" value="DUF3995"/>
    <property type="match status" value="1"/>
</dbReference>
<evidence type="ECO:0000313" key="3">
    <source>
        <dbReference type="Proteomes" id="UP001589818"/>
    </source>
</evidence>
<dbReference type="InterPro" id="IPR025058">
    <property type="entry name" value="DUF3995"/>
</dbReference>
<sequence length="140" mass="15312">MKIIMTLSSLSLLGLISILHVYWAYGGRWGSTAVIPSKAGDNKPAFVPGKSGTLLVAILLLFVCFILMVLGGFIPYLKTTNIIRAGCIGCAVVFILRAIGDFNLVGFFKKVKHTVFAKNDTWLYSPLCVYFGITCIILLF</sequence>
<gene>
    <name evidence="2" type="ORF">ACFFJ8_00890</name>
</gene>
<keyword evidence="1" id="KW-0472">Membrane</keyword>
<protein>
    <submittedName>
        <fullName evidence="2">DUF3995 domain-containing protein</fullName>
    </submittedName>
</protein>
<reference evidence="2 3" key="1">
    <citation type="submission" date="2024-09" db="EMBL/GenBank/DDBJ databases">
        <authorList>
            <person name="Sun Q."/>
            <person name="Mori K."/>
        </authorList>
    </citation>
    <scope>NUCLEOTIDE SEQUENCE [LARGE SCALE GENOMIC DNA]</scope>
    <source>
        <strain evidence="2 3">CCM 4839</strain>
    </source>
</reference>
<name>A0ABV6J544_9BACL</name>
<organism evidence="2 3">
    <name type="scientific">Paenibacillus mendelii</name>
    <dbReference type="NCBI Taxonomy" id="206163"/>
    <lineage>
        <taxon>Bacteria</taxon>
        <taxon>Bacillati</taxon>
        <taxon>Bacillota</taxon>
        <taxon>Bacilli</taxon>
        <taxon>Bacillales</taxon>
        <taxon>Paenibacillaceae</taxon>
        <taxon>Paenibacillus</taxon>
    </lineage>
</organism>
<keyword evidence="3" id="KW-1185">Reference proteome</keyword>
<dbReference type="EMBL" id="JBHLVF010000003">
    <property type="protein sequence ID" value="MFC0389923.1"/>
    <property type="molecule type" value="Genomic_DNA"/>
</dbReference>
<feature type="transmembrane region" description="Helical" evidence="1">
    <location>
        <begin position="50"/>
        <end position="70"/>
    </location>
</feature>
<comment type="caution">
    <text evidence="2">The sequence shown here is derived from an EMBL/GenBank/DDBJ whole genome shotgun (WGS) entry which is preliminary data.</text>
</comment>
<evidence type="ECO:0000256" key="1">
    <source>
        <dbReference type="SAM" id="Phobius"/>
    </source>
</evidence>
<keyword evidence="1" id="KW-1133">Transmembrane helix</keyword>
<evidence type="ECO:0000313" key="2">
    <source>
        <dbReference type="EMBL" id="MFC0389923.1"/>
    </source>
</evidence>
<dbReference type="Proteomes" id="UP001589818">
    <property type="component" value="Unassembled WGS sequence"/>
</dbReference>
<feature type="transmembrane region" description="Helical" evidence="1">
    <location>
        <begin position="122"/>
        <end position="139"/>
    </location>
</feature>
<accession>A0ABV6J544</accession>
<dbReference type="RefSeq" id="WP_204821888.1">
    <property type="nucleotide sequence ID" value="NZ_JANHOF010000015.1"/>
</dbReference>
<proteinExistence type="predicted"/>
<keyword evidence="1" id="KW-0812">Transmembrane</keyword>